<dbReference type="AlphaFoldDB" id="A0A5B7I3U7"/>
<proteinExistence type="predicted"/>
<reference evidence="1 2" key="1">
    <citation type="submission" date="2019-05" db="EMBL/GenBank/DDBJ databases">
        <title>Another draft genome of Portunus trituberculatus and its Hox gene families provides insights of decapod evolution.</title>
        <authorList>
            <person name="Jeong J.-H."/>
            <person name="Song I."/>
            <person name="Kim S."/>
            <person name="Choi T."/>
            <person name="Kim D."/>
            <person name="Ryu S."/>
            <person name="Kim W."/>
        </authorList>
    </citation>
    <scope>NUCLEOTIDE SEQUENCE [LARGE SCALE GENOMIC DNA]</scope>
    <source>
        <tissue evidence="1">Muscle</tissue>
    </source>
</reference>
<evidence type="ECO:0000313" key="1">
    <source>
        <dbReference type="EMBL" id="MPC79240.1"/>
    </source>
</evidence>
<sequence>MKRYQNNRLASLVARWRQSGGIDSGIDDAKRRYQNREWYEAIPESAGSLVLVSIPVYQSKSSPRSFLPSGAKYARIFLPPGKVS</sequence>
<dbReference type="Proteomes" id="UP000324222">
    <property type="component" value="Unassembled WGS sequence"/>
</dbReference>
<name>A0A5B7I3U7_PORTR</name>
<comment type="caution">
    <text evidence="1">The sequence shown here is derived from an EMBL/GenBank/DDBJ whole genome shotgun (WGS) entry which is preliminary data.</text>
</comment>
<accession>A0A5B7I3U7</accession>
<dbReference type="EMBL" id="VSRR010050607">
    <property type="protein sequence ID" value="MPC79240.1"/>
    <property type="molecule type" value="Genomic_DNA"/>
</dbReference>
<protein>
    <submittedName>
        <fullName evidence="1">Uncharacterized protein</fullName>
    </submittedName>
</protein>
<keyword evidence="2" id="KW-1185">Reference proteome</keyword>
<gene>
    <name evidence="1" type="ORF">E2C01_073756</name>
</gene>
<evidence type="ECO:0000313" key="2">
    <source>
        <dbReference type="Proteomes" id="UP000324222"/>
    </source>
</evidence>
<organism evidence="1 2">
    <name type="scientific">Portunus trituberculatus</name>
    <name type="common">Swimming crab</name>
    <name type="synonym">Neptunus trituberculatus</name>
    <dbReference type="NCBI Taxonomy" id="210409"/>
    <lineage>
        <taxon>Eukaryota</taxon>
        <taxon>Metazoa</taxon>
        <taxon>Ecdysozoa</taxon>
        <taxon>Arthropoda</taxon>
        <taxon>Crustacea</taxon>
        <taxon>Multicrustacea</taxon>
        <taxon>Malacostraca</taxon>
        <taxon>Eumalacostraca</taxon>
        <taxon>Eucarida</taxon>
        <taxon>Decapoda</taxon>
        <taxon>Pleocyemata</taxon>
        <taxon>Brachyura</taxon>
        <taxon>Eubrachyura</taxon>
        <taxon>Portunoidea</taxon>
        <taxon>Portunidae</taxon>
        <taxon>Portuninae</taxon>
        <taxon>Portunus</taxon>
    </lineage>
</organism>